<sequence>MTVKNDVAGLSVRSSEVVGAIMPRIRDAVVERTRQDNPNIDLSTAENWLIRKELIDLYQENIQKGDLTTRHFSYPLGFSGDPELIAALSKFLNENFHPHEPVQQSHIATAPGAASCLDALLHTICDPGDGVLVPGPYWNGFDFQFRVRASVTPIVVNCPSFDDTFSSKLLPALEDSIANATIPVKALVFTNPHNPLGQCYPRAVLEDCLLFCEQRNLHFISDEVYAMSTIEPNMSSKELSPFVSILSCDPVSVGCSPRRIHAIWSISKDFGSSGIRLGCTVSQHNPEVIVGVSLASNTQVSSLAAIFTKSILGSSATTSLIALNRRRLSAAYSIITTWLRLNEFRYIPVSAGVFIFAKLGRDITTWDEEAQLVKLCKEAGVVVSAGRNYHGIESEKGWIRLTFAVEAEVLQEGLTRLSNALDMLPPTTES</sequence>
<evidence type="ECO:0000313" key="8">
    <source>
        <dbReference type="Proteomes" id="UP000191285"/>
    </source>
</evidence>
<organism evidence="7 8">
    <name type="scientific">Penicillium steckii</name>
    <dbReference type="NCBI Taxonomy" id="303698"/>
    <lineage>
        <taxon>Eukaryota</taxon>
        <taxon>Fungi</taxon>
        <taxon>Dikarya</taxon>
        <taxon>Ascomycota</taxon>
        <taxon>Pezizomycotina</taxon>
        <taxon>Eurotiomycetes</taxon>
        <taxon>Eurotiomycetidae</taxon>
        <taxon>Eurotiales</taxon>
        <taxon>Aspergillaceae</taxon>
        <taxon>Penicillium</taxon>
    </lineage>
</organism>
<dbReference type="GO" id="GO:0008483">
    <property type="term" value="F:transaminase activity"/>
    <property type="evidence" value="ECO:0007669"/>
    <property type="project" value="UniProtKB-KW"/>
</dbReference>
<protein>
    <recommendedName>
        <fullName evidence="6">Aminotransferase class I/classII large domain-containing protein</fullName>
    </recommendedName>
</protein>
<dbReference type="CDD" id="cd00609">
    <property type="entry name" value="AAT_like"/>
    <property type="match status" value="1"/>
</dbReference>
<dbReference type="GO" id="GO:0006520">
    <property type="term" value="P:amino acid metabolic process"/>
    <property type="evidence" value="ECO:0007669"/>
    <property type="project" value="TreeGrafter"/>
</dbReference>
<proteinExistence type="inferred from homology"/>
<evidence type="ECO:0000256" key="2">
    <source>
        <dbReference type="ARBA" id="ARBA00007441"/>
    </source>
</evidence>
<dbReference type="InterPro" id="IPR015422">
    <property type="entry name" value="PyrdxlP-dep_Trfase_small"/>
</dbReference>
<keyword evidence="4" id="KW-0808">Transferase</keyword>
<dbReference type="PRINTS" id="PR00753">
    <property type="entry name" value="ACCSYNTHASE"/>
</dbReference>
<evidence type="ECO:0000256" key="4">
    <source>
        <dbReference type="ARBA" id="ARBA00022679"/>
    </source>
</evidence>
<comment type="caution">
    <text evidence="7">The sequence shown here is derived from an EMBL/GenBank/DDBJ whole genome shotgun (WGS) entry which is preliminary data.</text>
</comment>
<evidence type="ECO:0000256" key="3">
    <source>
        <dbReference type="ARBA" id="ARBA00022576"/>
    </source>
</evidence>
<keyword evidence="8" id="KW-1185">Reference proteome</keyword>
<dbReference type="Gene3D" id="3.40.640.10">
    <property type="entry name" value="Type I PLP-dependent aspartate aminotransferase-like (Major domain)"/>
    <property type="match status" value="1"/>
</dbReference>
<reference evidence="8" key="1">
    <citation type="journal article" date="2017" name="Nat. Microbiol.">
        <title>Global analysis of biosynthetic gene clusters reveals vast potential of secondary metabolite production in Penicillium species.</title>
        <authorList>
            <person name="Nielsen J.C."/>
            <person name="Grijseels S."/>
            <person name="Prigent S."/>
            <person name="Ji B."/>
            <person name="Dainat J."/>
            <person name="Nielsen K.F."/>
            <person name="Frisvad J.C."/>
            <person name="Workman M."/>
            <person name="Nielsen J."/>
        </authorList>
    </citation>
    <scope>NUCLEOTIDE SEQUENCE [LARGE SCALE GENOMIC DNA]</scope>
    <source>
        <strain evidence="8">IBT 24891</strain>
    </source>
</reference>
<dbReference type="STRING" id="303698.A0A1V6T7X9"/>
<comment type="cofactor">
    <cofactor evidence="1">
        <name>pyridoxal 5'-phosphate</name>
        <dbReference type="ChEBI" id="CHEBI:597326"/>
    </cofactor>
</comment>
<dbReference type="Gene3D" id="3.90.1150.10">
    <property type="entry name" value="Aspartate Aminotransferase, domain 1"/>
    <property type="match status" value="1"/>
</dbReference>
<dbReference type="InterPro" id="IPR050478">
    <property type="entry name" value="Ethylene_sulfur-biosynth"/>
</dbReference>
<dbReference type="SUPFAM" id="SSF53383">
    <property type="entry name" value="PLP-dependent transferases"/>
    <property type="match status" value="1"/>
</dbReference>
<dbReference type="InterPro" id="IPR004839">
    <property type="entry name" value="Aminotransferase_I/II_large"/>
</dbReference>
<keyword evidence="5" id="KW-0663">Pyridoxal phosphate</keyword>
<accession>A0A1V6T7X9</accession>
<feature type="domain" description="Aminotransferase class I/classII large" evidence="6">
    <location>
        <begin position="54"/>
        <end position="417"/>
    </location>
</feature>
<comment type="similarity">
    <text evidence="2">Belongs to the class-I pyridoxal-phosphate-dependent aminotransferase family.</text>
</comment>
<dbReference type="InterPro" id="IPR015421">
    <property type="entry name" value="PyrdxlP-dep_Trfase_major"/>
</dbReference>
<dbReference type="Proteomes" id="UP000191285">
    <property type="component" value="Unassembled WGS sequence"/>
</dbReference>
<dbReference type="PANTHER" id="PTHR43795">
    <property type="entry name" value="BIFUNCTIONAL ASPARTATE AMINOTRANSFERASE AND GLUTAMATE/ASPARTATE-PREPHENATE AMINOTRANSFERASE-RELATED"/>
    <property type="match status" value="1"/>
</dbReference>
<evidence type="ECO:0000256" key="1">
    <source>
        <dbReference type="ARBA" id="ARBA00001933"/>
    </source>
</evidence>
<evidence type="ECO:0000259" key="6">
    <source>
        <dbReference type="Pfam" id="PF00155"/>
    </source>
</evidence>
<evidence type="ECO:0000313" key="7">
    <source>
        <dbReference type="EMBL" id="OQE22438.1"/>
    </source>
</evidence>
<dbReference type="EMBL" id="MLKD01000010">
    <property type="protein sequence ID" value="OQE22438.1"/>
    <property type="molecule type" value="Genomic_DNA"/>
</dbReference>
<dbReference type="Pfam" id="PF00155">
    <property type="entry name" value="Aminotran_1_2"/>
    <property type="match status" value="1"/>
</dbReference>
<keyword evidence="3" id="KW-0032">Aminotransferase</keyword>
<dbReference type="InterPro" id="IPR015424">
    <property type="entry name" value="PyrdxlP-dep_Trfase"/>
</dbReference>
<dbReference type="AlphaFoldDB" id="A0A1V6T7X9"/>
<dbReference type="OrthoDB" id="1077582at2759"/>
<gene>
    <name evidence="7" type="ORF">PENSTE_c010G05181</name>
</gene>
<name>A0A1V6T7X9_9EURO</name>
<dbReference type="GO" id="GO:0030170">
    <property type="term" value="F:pyridoxal phosphate binding"/>
    <property type="evidence" value="ECO:0007669"/>
    <property type="project" value="InterPro"/>
</dbReference>
<dbReference type="PANTHER" id="PTHR43795:SF32">
    <property type="entry name" value="AMINOTRANSFERASE GLII-RELATED"/>
    <property type="match status" value="1"/>
</dbReference>
<evidence type="ECO:0000256" key="5">
    <source>
        <dbReference type="ARBA" id="ARBA00022898"/>
    </source>
</evidence>